<evidence type="ECO:0000313" key="3">
    <source>
        <dbReference type="Proteomes" id="UP000003136"/>
    </source>
</evidence>
<accession>B7AW48</accession>
<gene>
    <name evidence="2" type="ORF">BACPEC_02948</name>
</gene>
<sequence length="80" mass="9032">MFGKKRREKKDFNLTYDNLAIPEVHTGQDETADSSITPDSSSDDAAVTDDVFMDCDESKEHEVSYEGVAIPEVHIGKRRR</sequence>
<reference evidence="2 3" key="2">
    <citation type="submission" date="2008-11" db="EMBL/GenBank/DDBJ databases">
        <authorList>
            <person name="Fulton L."/>
            <person name="Clifton S."/>
            <person name="Fulton B."/>
            <person name="Xu J."/>
            <person name="Minx P."/>
            <person name="Pepin K.H."/>
            <person name="Johnson M."/>
            <person name="Bhonagiri V."/>
            <person name="Nash W.E."/>
            <person name="Mardis E.R."/>
            <person name="Wilson R.K."/>
        </authorList>
    </citation>
    <scope>NUCLEOTIDE SEQUENCE [LARGE SCALE GENOMIC DNA]</scope>
    <source>
        <strain evidence="2 3">ATCC 43243</strain>
    </source>
</reference>
<feature type="region of interest" description="Disordered" evidence="1">
    <location>
        <begin position="22"/>
        <end position="46"/>
    </location>
</feature>
<comment type="caution">
    <text evidence="2">The sequence shown here is derived from an EMBL/GenBank/DDBJ whole genome shotgun (WGS) entry which is preliminary data.</text>
</comment>
<reference evidence="2 3" key="1">
    <citation type="submission" date="2008-11" db="EMBL/GenBank/DDBJ databases">
        <title>Draft genome sequence of Bacteroides pectinophilus (ATCC 43243).</title>
        <authorList>
            <person name="Sudarsanam P."/>
            <person name="Ley R."/>
            <person name="Guruge J."/>
            <person name="Turnbaugh P.J."/>
            <person name="Mahowald M."/>
            <person name="Liep D."/>
            <person name="Gordon J."/>
        </authorList>
    </citation>
    <scope>NUCLEOTIDE SEQUENCE [LARGE SCALE GENOMIC DNA]</scope>
    <source>
        <strain evidence="2 3">ATCC 43243</strain>
    </source>
</reference>
<organism evidence="2 3">
    <name type="scientific">[Bacteroides] pectinophilus ATCC 43243</name>
    <dbReference type="NCBI Taxonomy" id="483218"/>
    <lineage>
        <taxon>Bacteria</taxon>
        <taxon>Bacillati</taxon>
        <taxon>Bacillota</taxon>
        <taxon>Clostridia</taxon>
        <taxon>Eubacteriales</taxon>
    </lineage>
</organism>
<dbReference type="HOGENOM" id="CLU_195789_0_0_9"/>
<dbReference type="STRING" id="483218.BACPEC_02948"/>
<dbReference type="Proteomes" id="UP000003136">
    <property type="component" value="Unassembled WGS sequence"/>
</dbReference>
<name>B7AW48_9FIRM</name>
<evidence type="ECO:0000313" key="2">
    <source>
        <dbReference type="EMBL" id="EEC56439.1"/>
    </source>
</evidence>
<proteinExistence type="predicted"/>
<evidence type="ECO:0000256" key="1">
    <source>
        <dbReference type="SAM" id="MobiDB-lite"/>
    </source>
</evidence>
<protein>
    <submittedName>
        <fullName evidence="2">Uncharacterized protein</fullName>
    </submittedName>
</protein>
<feature type="compositionally biased region" description="Low complexity" evidence="1">
    <location>
        <begin position="33"/>
        <end position="46"/>
    </location>
</feature>
<dbReference type="eggNOG" id="ENOG5033FM6">
    <property type="taxonomic scope" value="Bacteria"/>
</dbReference>
<dbReference type="AlphaFoldDB" id="B7AW48"/>
<keyword evidence="3" id="KW-1185">Reference proteome</keyword>
<dbReference type="EMBL" id="ABVQ01000037">
    <property type="protein sequence ID" value="EEC56439.1"/>
    <property type="molecule type" value="Genomic_DNA"/>
</dbReference>